<dbReference type="GO" id="GO:0030731">
    <property type="term" value="F:guanidinoacetate N-methyltransferase activity"/>
    <property type="evidence" value="ECO:0007669"/>
    <property type="project" value="TreeGrafter"/>
</dbReference>
<dbReference type="GO" id="GO:0032259">
    <property type="term" value="P:methylation"/>
    <property type="evidence" value="ECO:0007669"/>
    <property type="project" value="UniProtKB-KW"/>
</dbReference>
<evidence type="ECO:0000313" key="2">
    <source>
        <dbReference type="Proteomes" id="UP000657385"/>
    </source>
</evidence>
<proteinExistence type="predicted"/>
<keyword evidence="1" id="KW-0808">Transferase</keyword>
<dbReference type="SUPFAM" id="SSF53335">
    <property type="entry name" value="S-adenosyl-L-methionine-dependent methyltransferases"/>
    <property type="match status" value="1"/>
</dbReference>
<evidence type="ECO:0000313" key="1">
    <source>
        <dbReference type="EMBL" id="MBF9069815.1"/>
    </source>
</evidence>
<organism evidence="1 2">
    <name type="scientific">Streptacidiphilus fuscans</name>
    <dbReference type="NCBI Taxonomy" id="2789292"/>
    <lineage>
        <taxon>Bacteria</taxon>
        <taxon>Bacillati</taxon>
        <taxon>Actinomycetota</taxon>
        <taxon>Actinomycetes</taxon>
        <taxon>Kitasatosporales</taxon>
        <taxon>Streptomycetaceae</taxon>
        <taxon>Streptacidiphilus</taxon>
    </lineage>
</organism>
<dbReference type="PANTHER" id="PTHR32379">
    <property type="entry name" value="GUANIDINOACETATE N-METHYLTRANSFERASE"/>
    <property type="match status" value="1"/>
</dbReference>
<reference evidence="1" key="1">
    <citation type="submission" date="2020-11" db="EMBL/GenBank/DDBJ databases">
        <title>Isolation and identification of active actinomycetes.</title>
        <authorList>
            <person name="Yu B."/>
        </authorList>
    </citation>
    <scope>NUCLEOTIDE SEQUENCE</scope>
    <source>
        <strain evidence="1">NEAU-YB345</strain>
    </source>
</reference>
<dbReference type="PANTHER" id="PTHR32379:SF1">
    <property type="entry name" value="GUANIDINOACETATE N-METHYLTRANSFERASE"/>
    <property type="match status" value="1"/>
</dbReference>
<dbReference type="Gene3D" id="3.40.50.150">
    <property type="entry name" value="Vaccinia Virus protein VP39"/>
    <property type="match status" value="1"/>
</dbReference>
<dbReference type="InterPro" id="IPR051038">
    <property type="entry name" value="RMT2/GAMT_Mtase"/>
</dbReference>
<dbReference type="Proteomes" id="UP000657385">
    <property type="component" value="Unassembled WGS sequence"/>
</dbReference>
<keyword evidence="2" id="KW-1185">Reference proteome</keyword>
<protein>
    <submittedName>
        <fullName evidence="1">Class I SAM-dependent methyltransferase</fullName>
    </submittedName>
</protein>
<accession>A0A931FF15</accession>
<dbReference type="AlphaFoldDB" id="A0A931FF15"/>
<name>A0A931FF15_9ACTN</name>
<keyword evidence="1" id="KW-0489">Methyltransferase</keyword>
<dbReference type="EMBL" id="JADPRT010000006">
    <property type="protein sequence ID" value="MBF9069815.1"/>
    <property type="molecule type" value="Genomic_DNA"/>
</dbReference>
<sequence>MLRRNPNYSLELVLRRDAYIDTPSPEQRRWLVDQCLKECVQQLDHNDEIAHRFVSGSVRHGIDGEWRGSEANYTGSDLLIEGQQVMQDWEAPLMRRMAQRVAGCGGDILEVGYGLALSAEAIQACSPRSHTIIEYNHEVYRKALRWRADRPDSDIEIVHGPWQQRMPELGDFDGIFWDAFPTSEAEFEQYVLRDSAVAEAFFAAAAAHLRPGGCFTYYTNELDSLSRHHQRALLRYFDSFSVEVVDGLQPPPDCEYWWMDRMALVVARRSEEGADGGR</sequence>
<dbReference type="InterPro" id="IPR029063">
    <property type="entry name" value="SAM-dependent_MTases_sf"/>
</dbReference>
<dbReference type="GO" id="GO:0006601">
    <property type="term" value="P:creatine biosynthetic process"/>
    <property type="evidence" value="ECO:0007669"/>
    <property type="project" value="TreeGrafter"/>
</dbReference>
<dbReference type="GO" id="GO:0005737">
    <property type="term" value="C:cytoplasm"/>
    <property type="evidence" value="ECO:0007669"/>
    <property type="project" value="TreeGrafter"/>
</dbReference>
<comment type="caution">
    <text evidence="1">The sequence shown here is derived from an EMBL/GenBank/DDBJ whole genome shotgun (WGS) entry which is preliminary data.</text>
</comment>
<gene>
    <name evidence="1" type="ORF">I2501_17475</name>
</gene>
<dbReference type="RefSeq" id="WP_196194960.1">
    <property type="nucleotide sequence ID" value="NZ_JADPRT010000006.1"/>
</dbReference>
<dbReference type="CDD" id="cd02440">
    <property type="entry name" value="AdoMet_MTases"/>
    <property type="match status" value="1"/>
</dbReference>